<feature type="transmembrane region" description="Helical" evidence="20">
    <location>
        <begin position="160"/>
        <end position="185"/>
    </location>
</feature>
<keyword evidence="3" id="KW-0813">Transport</keyword>
<dbReference type="InterPro" id="IPR032452">
    <property type="entry name" value="Na_Ca_Ex_C-exten"/>
</dbReference>
<evidence type="ECO:0000313" key="22">
    <source>
        <dbReference type="EMBL" id="RXN05021.1"/>
    </source>
</evidence>
<dbReference type="PANTHER" id="PTHR11878:SF7">
    <property type="entry name" value="SODIUM_CALCIUM EXCHANGER 3"/>
    <property type="match status" value="1"/>
</dbReference>
<dbReference type="InterPro" id="IPR038081">
    <property type="entry name" value="CalX-like_sf"/>
</dbReference>
<evidence type="ECO:0000256" key="9">
    <source>
        <dbReference type="ARBA" id="ARBA00022729"/>
    </source>
</evidence>
<dbReference type="STRING" id="84645.A0A498L9I4"/>
<evidence type="ECO:0000256" key="15">
    <source>
        <dbReference type="ARBA" id="ARBA00023065"/>
    </source>
</evidence>
<evidence type="ECO:0000256" key="13">
    <source>
        <dbReference type="ARBA" id="ARBA00022989"/>
    </source>
</evidence>
<dbReference type="AlphaFoldDB" id="A0A498L9I4"/>
<dbReference type="FunFam" id="1.20.1420.30:FF:000001">
    <property type="entry name" value="sodium/calcium exchanger 1 isoform X1"/>
    <property type="match status" value="1"/>
</dbReference>
<evidence type="ECO:0000256" key="2">
    <source>
        <dbReference type="ARBA" id="ARBA00007489"/>
    </source>
</evidence>
<evidence type="ECO:0000256" key="14">
    <source>
        <dbReference type="ARBA" id="ARBA00023053"/>
    </source>
</evidence>
<keyword evidence="17" id="KW-0325">Glycoprotein</keyword>
<keyword evidence="15" id="KW-0406">Ion transport</keyword>
<dbReference type="Gene3D" id="1.20.1420.30">
    <property type="entry name" value="NCX, central ion-binding region"/>
    <property type="match status" value="2"/>
</dbReference>
<feature type="transmembrane region" description="Helical" evidence="20">
    <location>
        <begin position="131"/>
        <end position="148"/>
    </location>
</feature>
<evidence type="ECO:0000256" key="3">
    <source>
        <dbReference type="ARBA" id="ARBA00022448"/>
    </source>
</evidence>
<keyword evidence="7 20" id="KW-0812">Transmembrane</keyword>
<dbReference type="FunFam" id="2.60.40.2030:FF:000001">
    <property type="entry name" value="sodium/calcium exchanger 1 isoform X1"/>
    <property type="match status" value="1"/>
</dbReference>
<feature type="domain" description="Calx-beta" evidence="21">
    <location>
        <begin position="386"/>
        <end position="485"/>
    </location>
</feature>
<dbReference type="EMBL" id="QBIY01013424">
    <property type="protein sequence ID" value="RXN05021.1"/>
    <property type="molecule type" value="Genomic_DNA"/>
</dbReference>
<dbReference type="InterPro" id="IPR004836">
    <property type="entry name" value="Na_Ca_Ex"/>
</dbReference>
<dbReference type="Pfam" id="PF16494">
    <property type="entry name" value="Na_Ca_ex_C"/>
    <property type="match status" value="1"/>
</dbReference>
<feature type="transmembrane region" description="Helical" evidence="20">
    <location>
        <begin position="670"/>
        <end position="691"/>
    </location>
</feature>
<dbReference type="Proteomes" id="UP000290572">
    <property type="component" value="Unassembled WGS sequence"/>
</dbReference>
<evidence type="ECO:0000256" key="16">
    <source>
        <dbReference type="ARBA" id="ARBA00023136"/>
    </source>
</evidence>
<evidence type="ECO:0000256" key="6">
    <source>
        <dbReference type="ARBA" id="ARBA00022568"/>
    </source>
</evidence>
<evidence type="ECO:0000259" key="21">
    <source>
        <dbReference type="SMART" id="SM00237"/>
    </source>
</evidence>
<keyword evidence="6" id="KW-0109">Calcium transport</keyword>
<feature type="transmembrane region" description="Helical" evidence="20">
    <location>
        <begin position="776"/>
        <end position="796"/>
    </location>
</feature>
<comment type="caution">
    <text evidence="22">The sequence shown here is derived from an EMBL/GenBank/DDBJ whole genome shotgun (WGS) entry which is preliminary data.</text>
</comment>
<evidence type="ECO:0000256" key="18">
    <source>
        <dbReference type="ARBA" id="ARBA00023201"/>
    </source>
</evidence>
<feature type="transmembrane region" description="Helical" evidence="20">
    <location>
        <begin position="744"/>
        <end position="764"/>
    </location>
</feature>
<dbReference type="InterPro" id="IPR003644">
    <property type="entry name" value="Calx_beta"/>
</dbReference>
<reference evidence="22 23" key="1">
    <citation type="submission" date="2018-03" db="EMBL/GenBank/DDBJ databases">
        <title>Draft genome sequence of Rohu Carp (Labeo rohita).</title>
        <authorList>
            <person name="Das P."/>
            <person name="Kushwaha B."/>
            <person name="Joshi C.G."/>
            <person name="Kumar D."/>
            <person name="Nagpure N.S."/>
            <person name="Sahoo L."/>
            <person name="Das S.P."/>
            <person name="Bit A."/>
            <person name="Patnaik S."/>
            <person name="Meher P.K."/>
            <person name="Jayasankar P."/>
            <person name="Koringa P.G."/>
            <person name="Patel N.V."/>
            <person name="Hinsu A.T."/>
            <person name="Kumar R."/>
            <person name="Pandey M."/>
            <person name="Agarwal S."/>
            <person name="Srivastava S."/>
            <person name="Singh M."/>
            <person name="Iquebal M.A."/>
            <person name="Jaiswal S."/>
            <person name="Angadi U.B."/>
            <person name="Kumar N."/>
            <person name="Raza M."/>
            <person name="Shah T.M."/>
            <person name="Rai A."/>
            <person name="Jena J.K."/>
        </authorList>
    </citation>
    <scope>NUCLEOTIDE SEQUENCE [LARGE SCALE GENOMIC DNA]</scope>
    <source>
        <strain evidence="22">DASCIFA01</strain>
        <tissue evidence="22">Testis</tissue>
    </source>
</reference>
<evidence type="ECO:0000256" key="11">
    <source>
        <dbReference type="ARBA" id="ARBA00022837"/>
    </source>
</evidence>
<feature type="transmembrane region" description="Helical" evidence="20">
    <location>
        <begin position="817"/>
        <end position="836"/>
    </location>
</feature>
<keyword evidence="16 20" id="KW-0472">Membrane</keyword>
<keyword evidence="23" id="KW-1185">Reference proteome</keyword>
<keyword evidence="18" id="KW-0739">Sodium transport</keyword>
<evidence type="ECO:0000256" key="10">
    <source>
        <dbReference type="ARBA" id="ARBA00022737"/>
    </source>
</evidence>
<feature type="transmembrane region" description="Helical" evidence="20">
    <location>
        <begin position="226"/>
        <end position="246"/>
    </location>
</feature>
<organism evidence="22 23">
    <name type="scientific">Labeo rohita</name>
    <name type="common">Indian major carp</name>
    <name type="synonym">Cyprinus rohita</name>
    <dbReference type="NCBI Taxonomy" id="84645"/>
    <lineage>
        <taxon>Eukaryota</taxon>
        <taxon>Metazoa</taxon>
        <taxon>Chordata</taxon>
        <taxon>Craniata</taxon>
        <taxon>Vertebrata</taxon>
        <taxon>Euteleostomi</taxon>
        <taxon>Actinopterygii</taxon>
        <taxon>Neopterygii</taxon>
        <taxon>Teleostei</taxon>
        <taxon>Ostariophysi</taxon>
        <taxon>Cypriniformes</taxon>
        <taxon>Cyprinidae</taxon>
        <taxon>Labeoninae</taxon>
        <taxon>Labeonini</taxon>
        <taxon>Labeo</taxon>
    </lineage>
</organism>
<dbReference type="GO" id="GO:0007154">
    <property type="term" value="P:cell communication"/>
    <property type="evidence" value="ECO:0007669"/>
    <property type="project" value="InterPro"/>
</dbReference>
<evidence type="ECO:0000256" key="17">
    <source>
        <dbReference type="ARBA" id="ARBA00023180"/>
    </source>
</evidence>
<dbReference type="GO" id="GO:0098703">
    <property type="term" value="P:calcium ion import across plasma membrane"/>
    <property type="evidence" value="ECO:0007669"/>
    <property type="project" value="TreeGrafter"/>
</dbReference>
<dbReference type="Gene3D" id="2.60.40.2030">
    <property type="match status" value="2"/>
</dbReference>
<dbReference type="PANTHER" id="PTHR11878">
    <property type="entry name" value="SODIUM/CALCIUM EXCHANGER"/>
    <property type="match status" value="1"/>
</dbReference>
<sequence>MDRSRTKTSAYLWLGVVCVATAFLCAEAGITPSPSLSNNTTCVGATGRCQPGIILPIWYPEDPSLGDKIARVIVYFVAMIYMFLGVSIIADRFMAAIEVITSQEKEVIIKRPNGETTTTTIRVWNETVSNLTLMALGSSAPEILLSVIEVCGHEFYAGELGPSTIVGSAAFNMFVIIGLCVSVIPEGEVRKVKHLRVFFVTAAWSMFAYVWLYMILAVFSPNVVQVWEGLLTLAFFPICVVLAWVADRRLLFYKFMHKKYRTDKHRGVIIETEGDRSKGIEMDGKMMNSHFVDGGAASNLMGLIEGKEVDESRRDMIRILKDLKQKHPEKELDQLVEMANYYALSHQQKSRAFYRIQATRMMTGAGNILKKHVAEQAKRSASVQEVHVEEPEEFVSRIMFEPAIYQCLENCGAVLLTIVRKGGDITKTIYVDYKTEDGSANAGADYEFTEGTVVFKPGEVIKEITVGIIDDDIFEEDEHFFVRLSNVRVLETEDEVLSPSSLPYPKALIGFPAVATITILDDDHAGIFTFESESLHVSESVGIMEVKVLRTSGARGTVIIPFRTVEGLAKGGGEDFEDAYGELEFKNDETCKTIQVKIIDDEEYEKNKNFYLELAEPRMVDMSLQKGDEDEDEGGEERLPSCFDYVMHFLTVFWKVLFACVPPTEYWNGWACFIVSIVIIGLLTAVIGDLASHFGCTIGLKDSVTAVVFVALGTSIPDTFASKVAAVQDSYADASIGNVTGSNAVNVFLGIGVAWSVAAIYWHMQGRAFEVPAGSLAFSVTLFTIFAFLAVGVLLYRRRPHIGGELGGPRTQRIFTTLFFFGLWFLYILFSSLEAYCHIQGF</sequence>
<feature type="transmembrane region" description="Helical" evidence="20">
    <location>
        <begin position="197"/>
        <end position="220"/>
    </location>
</feature>
<dbReference type="GO" id="GO:0030424">
    <property type="term" value="C:axon"/>
    <property type="evidence" value="ECO:0007669"/>
    <property type="project" value="TreeGrafter"/>
</dbReference>
<evidence type="ECO:0000256" key="5">
    <source>
        <dbReference type="ARBA" id="ARBA00022475"/>
    </source>
</evidence>
<keyword evidence="4" id="KW-0050">Antiport</keyword>
<evidence type="ECO:0000256" key="7">
    <source>
        <dbReference type="ARBA" id="ARBA00022692"/>
    </source>
</evidence>
<comment type="subcellular location">
    <subcellularLocation>
        <location evidence="1">Cell membrane</location>
        <topology evidence="1">Multi-pass membrane protein</topology>
    </subcellularLocation>
</comment>
<dbReference type="InterPro" id="IPR051171">
    <property type="entry name" value="CaCA"/>
</dbReference>
<dbReference type="GO" id="GO:0005432">
    <property type="term" value="F:calcium:sodium antiporter activity"/>
    <property type="evidence" value="ECO:0007669"/>
    <property type="project" value="InterPro"/>
</dbReference>
<evidence type="ECO:0000256" key="4">
    <source>
        <dbReference type="ARBA" id="ARBA00022449"/>
    </source>
</evidence>
<dbReference type="GO" id="GO:0046872">
    <property type="term" value="F:metal ion binding"/>
    <property type="evidence" value="ECO:0007669"/>
    <property type="project" value="UniProtKB-KW"/>
</dbReference>
<dbReference type="GO" id="GO:0005516">
    <property type="term" value="F:calmodulin binding"/>
    <property type="evidence" value="ECO:0007669"/>
    <property type="project" value="UniProtKB-KW"/>
</dbReference>
<keyword evidence="10" id="KW-0677">Repeat</keyword>
<evidence type="ECO:0000256" key="20">
    <source>
        <dbReference type="SAM" id="Phobius"/>
    </source>
</evidence>
<dbReference type="Pfam" id="PF01699">
    <property type="entry name" value="Na_Ca_ex"/>
    <property type="match status" value="2"/>
</dbReference>
<dbReference type="Pfam" id="PF03160">
    <property type="entry name" value="Calx-beta"/>
    <property type="match status" value="1"/>
</dbReference>
<feature type="transmembrane region" description="Helical" evidence="20">
    <location>
        <begin position="69"/>
        <end position="90"/>
    </location>
</feature>
<feature type="domain" description="Calx-beta" evidence="21">
    <location>
        <begin position="515"/>
        <end position="615"/>
    </location>
</feature>
<evidence type="ECO:0000256" key="12">
    <source>
        <dbReference type="ARBA" id="ARBA00022860"/>
    </source>
</evidence>
<keyword evidence="14" id="KW-0915">Sodium</keyword>
<dbReference type="NCBIfam" id="TIGR00845">
    <property type="entry name" value="caca"/>
    <property type="match status" value="1"/>
</dbReference>
<accession>A0A498L9I4</accession>
<comment type="catalytic activity">
    <reaction evidence="19">
        <text>Ca(2+)(in) + 3 Na(+)(out) = Ca(2+)(out) + 3 Na(+)(in)</text>
        <dbReference type="Rhea" id="RHEA:69955"/>
        <dbReference type="ChEBI" id="CHEBI:29101"/>
        <dbReference type="ChEBI" id="CHEBI:29108"/>
    </reaction>
</comment>
<comment type="similarity">
    <text evidence="2">Belongs to the Ca(2+):cation antiporter (CaCA) (TC 2.A.19) family. SLC8 subfamily.</text>
</comment>
<evidence type="ECO:0000256" key="8">
    <source>
        <dbReference type="ARBA" id="ARBA00022723"/>
    </source>
</evidence>
<protein>
    <submittedName>
        <fullName evidence="22">Sodium calcium exchanger 3-like protein</fullName>
    </submittedName>
</protein>
<dbReference type="SUPFAM" id="SSF141072">
    <property type="entry name" value="CalX-like"/>
    <property type="match status" value="2"/>
</dbReference>
<dbReference type="SMART" id="SM00237">
    <property type="entry name" value="Calx_beta"/>
    <property type="match status" value="2"/>
</dbReference>
<gene>
    <name evidence="22" type="ORF">ROHU_033624</name>
</gene>
<dbReference type="GO" id="GO:0042383">
    <property type="term" value="C:sarcolemma"/>
    <property type="evidence" value="ECO:0007669"/>
    <property type="project" value="TreeGrafter"/>
</dbReference>
<dbReference type="InterPro" id="IPR004837">
    <property type="entry name" value="NaCa_Exmemb"/>
</dbReference>
<keyword evidence="11" id="KW-0106">Calcium</keyword>
<dbReference type="PRINTS" id="PR01259">
    <property type="entry name" value="NACAEXCHNGR"/>
</dbReference>
<name>A0A498L9I4_LABRO</name>
<keyword evidence="12" id="KW-0112">Calmodulin-binding</keyword>
<evidence type="ECO:0000256" key="1">
    <source>
        <dbReference type="ARBA" id="ARBA00004651"/>
    </source>
</evidence>
<keyword evidence="8" id="KW-0479">Metal-binding</keyword>
<keyword evidence="13 20" id="KW-1133">Transmembrane helix</keyword>
<dbReference type="InterPro" id="IPR044880">
    <property type="entry name" value="NCX_ion-bd_dom_sf"/>
</dbReference>
<keyword evidence="9" id="KW-0732">Signal</keyword>
<feature type="transmembrane region" description="Helical" evidence="20">
    <location>
        <begin position="12"/>
        <end position="30"/>
    </location>
</feature>
<keyword evidence="5" id="KW-1003">Cell membrane</keyword>
<dbReference type="FunFam" id="1.20.1420.30:FF:000003">
    <property type="entry name" value="sodium/calcium exchanger 1 isoform X1"/>
    <property type="match status" value="1"/>
</dbReference>
<dbReference type="GO" id="GO:0098794">
    <property type="term" value="C:postsynapse"/>
    <property type="evidence" value="ECO:0007669"/>
    <property type="project" value="TreeGrafter"/>
</dbReference>
<evidence type="ECO:0000313" key="23">
    <source>
        <dbReference type="Proteomes" id="UP000290572"/>
    </source>
</evidence>
<proteinExistence type="inferred from homology"/>
<evidence type="ECO:0000256" key="19">
    <source>
        <dbReference type="ARBA" id="ARBA00033667"/>
    </source>
</evidence>